<dbReference type="EMBL" id="FR695872">
    <property type="protein sequence ID" value="CBX29083.1"/>
    <property type="molecule type" value="Genomic_DNA"/>
</dbReference>
<organism evidence="11">
    <name type="scientific">uncultured Desulfobacterium sp</name>
    <dbReference type="NCBI Taxonomy" id="201089"/>
    <lineage>
        <taxon>Bacteria</taxon>
        <taxon>Pseudomonadati</taxon>
        <taxon>Thermodesulfobacteriota</taxon>
        <taxon>Desulfobacteria</taxon>
        <taxon>Desulfobacterales</taxon>
        <taxon>Desulfobacteriaceae</taxon>
        <taxon>Desulfobacterium</taxon>
        <taxon>environmental samples</taxon>
    </lineage>
</organism>
<dbReference type="UniPathway" id="UPA00031">
    <property type="reaction ID" value="UER00014"/>
</dbReference>
<feature type="binding site" evidence="5 8">
    <location>
        <position position="377"/>
    </location>
    <ligand>
        <name>substrate</name>
    </ligand>
</feature>
<dbReference type="NCBIfam" id="TIGR00069">
    <property type="entry name" value="hisD"/>
    <property type="match status" value="1"/>
</dbReference>
<dbReference type="Pfam" id="PF00815">
    <property type="entry name" value="Histidinol_dh"/>
    <property type="match status" value="1"/>
</dbReference>
<feature type="binding site" evidence="5 9">
    <location>
        <position position="436"/>
    </location>
    <ligand>
        <name>Zn(2+)</name>
        <dbReference type="ChEBI" id="CHEBI:29105"/>
    </ligand>
</feature>
<dbReference type="SUPFAM" id="SSF53720">
    <property type="entry name" value="ALDH-like"/>
    <property type="match status" value="1"/>
</dbReference>
<proteinExistence type="inferred from homology"/>
<feature type="binding site" evidence="5 8">
    <location>
        <position position="275"/>
    </location>
    <ligand>
        <name>substrate</name>
    </ligand>
</feature>
<name>E1YET9_9BACT</name>
<keyword evidence="5" id="KW-0368">Histidine biosynthesis</keyword>
<dbReference type="AlphaFoldDB" id="E1YET9"/>
<evidence type="ECO:0000256" key="7">
    <source>
        <dbReference type="PIRSR" id="PIRSR000099-1"/>
    </source>
</evidence>
<evidence type="ECO:0000256" key="8">
    <source>
        <dbReference type="PIRSR" id="PIRSR000099-3"/>
    </source>
</evidence>
<feature type="active site" description="Proton acceptor" evidence="5 7">
    <location>
        <position position="344"/>
    </location>
</feature>
<comment type="similarity">
    <text evidence="1 5 6 10">Belongs to the histidinol dehydrogenase family.</text>
</comment>
<feature type="binding site" evidence="5 9">
    <location>
        <position position="278"/>
    </location>
    <ligand>
        <name>Zn(2+)</name>
        <dbReference type="ChEBI" id="CHEBI:29105"/>
    </ligand>
</feature>
<dbReference type="FunFam" id="3.40.50.1980:FF:000026">
    <property type="entry name" value="Histidinol dehydrogenase"/>
    <property type="match status" value="1"/>
</dbReference>
<keyword evidence="3 5" id="KW-0862">Zinc</keyword>
<protein>
    <recommendedName>
        <fullName evidence="5">Histidinol dehydrogenase</fullName>
        <shortName evidence="5">HDH</shortName>
        <ecNumber evidence="5">1.1.1.23</ecNumber>
    </recommendedName>
</protein>
<dbReference type="Gene3D" id="1.20.5.1300">
    <property type="match status" value="1"/>
</dbReference>
<dbReference type="PIRSF" id="PIRSF000099">
    <property type="entry name" value="Histidinol_dh"/>
    <property type="match status" value="1"/>
</dbReference>
<dbReference type="EC" id="1.1.1.23" evidence="5"/>
<dbReference type="GO" id="GO:0008270">
    <property type="term" value="F:zinc ion binding"/>
    <property type="evidence" value="ECO:0007669"/>
    <property type="project" value="UniProtKB-UniRule"/>
</dbReference>
<evidence type="ECO:0000256" key="2">
    <source>
        <dbReference type="ARBA" id="ARBA00022723"/>
    </source>
</evidence>
<comment type="cofactor">
    <cofactor evidence="5 9">
        <name>Zn(2+)</name>
        <dbReference type="ChEBI" id="CHEBI:29105"/>
    </cofactor>
    <text evidence="5 9">Binds 1 zinc ion per subunit.</text>
</comment>
<dbReference type="GO" id="GO:0005829">
    <property type="term" value="C:cytosol"/>
    <property type="evidence" value="ECO:0007669"/>
    <property type="project" value="TreeGrafter"/>
</dbReference>
<reference evidence="11" key="1">
    <citation type="journal article" date="2011" name="Environ. Microbiol.">
        <title>Genomic insights into the metabolic potential of the polycyclic aromatic hydrocarbon degrading sulfate-reducing Deltaproteobacterium N47.</title>
        <authorList>
            <person name="Bergmann F."/>
            <person name="Selesi D."/>
            <person name="Weinmaier T."/>
            <person name="Tischler P."/>
            <person name="Rattei T."/>
            <person name="Meckenstock R.U."/>
        </authorList>
    </citation>
    <scope>NUCLEOTIDE SEQUENCE</scope>
</reference>
<keyword evidence="5" id="KW-0520">NAD</keyword>
<feature type="binding site" evidence="5 8">
    <location>
        <position position="344"/>
    </location>
    <ligand>
        <name>substrate</name>
    </ligand>
</feature>
<dbReference type="PRINTS" id="PR00083">
    <property type="entry name" value="HOLDHDRGNASE"/>
</dbReference>
<comment type="caution">
    <text evidence="5">Lacks conserved residue(s) required for the propagation of feature annotation.</text>
</comment>
<comment type="catalytic activity">
    <reaction evidence="5">
        <text>L-histidinol + 2 NAD(+) + H2O = L-histidine + 2 NADH + 3 H(+)</text>
        <dbReference type="Rhea" id="RHEA:20641"/>
        <dbReference type="ChEBI" id="CHEBI:15377"/>
        <dbReference type="ChEBI" id="CHEBI:15378"/>
        <dbReference type="ChEBI" id="CHEBI:57540"/>
        <dbReference type="ChEBI" id="CHEBI:57595"/>
        <dbReference type="ChEBI" id="CHEBI:57699"/>
        <dbReference type="ChEBI" id="CHEBI:57945"/>
        <dbReference type="EC" id="1.1.1.23"/>
    </reaction>
</comment>
<evidence type="ECO:0000256" key="3">
    <source>
        <dbReference type="ARBA" id="ARBA00022833"/>
    </source>
</evidence>
<dbReference type="GO" id="GO:0004399">
    <property type="term" value="F:histidinol dehydrogenase activity"/>
    <property type="evidence" value="ECO:0007669"/>
    <property type="project" value="UniProtKB-UniRule"/>
</dbReference>
<evidence type="ECO:0000256" key="6">
    <source>
        <dbReference type="PIRNR" id="PIRNR000099"/>
    </source>
</evidence>
<dbReference type="GO" id="GO:0000105">
    <property type="term" value="P:L-histidine biosynthetic process"/>
    <property type="evidence" value="ECO:0007669"/>
    <property type="project" value="UniProtKB-UniRule"/>
</dbReference>
<keyword evidence="5" id="KW-0028">Amino-acid biosynthesis</keyword>
<dbReference type="HAMAP" id="MF_01024">
    <property type="entry name" value="HisD"/>
    <property type="match status" value="1"/>
</dbReference>
<keyword evidence="2 5" id="KW-0479">Metal-binding</keyword>
<evidence type="ECO:0000256" key="10">
    <source>
        <dbReference type="RuleBase" id="RU004175"/>
    </source>
</evidence>
<dbReference type="InterPro" id="IPR022695">
    <property type="entry name" value="Histidinol_DH_monofunct"/>
</dbReference>
<feature type="binding site" evidence="5 9">
    <location>
        <position position="377"/>
    </location>
    <ligand>
        <name>Zn(2+)</name>
        <dbReference type="ChEBI" id="CHEBI:29105"/>
    </ligand>
</feature>
<feature type="binding site" evidence="5 8">
    <location>
        <position position="253"/>
    </location>
    <ligand>
        <name>substrate</name>
    </ligand>
</feature>
<feature type="binding site" evidence="5 8">
    <location>
        <position position="278"/>
    </location>
    <ligand>
        <name>substrate</name>
    </ligand>
</feature>
<dbReference type="Gene3D" id="3.40.50.1980">
    <property type="entry name" value="Nitrogenase molybdenum iron protein domain"/>
    <property type="match status" value="2"/>
</dbReference>
<comment type="function">
    <text evidence="5">Catalyzes the sequential NAD-dependent oxidations of L-histidinol to L-histidinaldehyde and then to L-histidine.</text>
</comment>
<dbReference type="InterPro" id="IPR016161">
    <property type="entry name" value="Ald_DH/histidinol_DH"/>
</dbReference>
<dbReference type="PANTHER" id="PTHR21256">
    <property type="entry name" value="HISTIDINOL DEHYDROGENASE HDH"/>
    <property type="match status" value="1"/>
</dbReference>
<evidence type="ECO:0000256" key="5">
    <source>
        <dbReference type="HAMAP-Rule" id="MF_01024"/>
    </source>
</evidence>
<feature type="binding site" evidence="5 8">
    <location>
        <position position="436"/>
    </location>
    <ligand>
        <name>substrate</name>
    </ligand>
</feature>
<dbReference type="GO" id="GO:0051287">
    <property type="term" value="F:NAD binding"/>
    <property type="evidence" value="ECO:0007669"/>
    <property type="project" value="InterPro"/>
</dbReference>
<accession>E1YET9</accession>
<dbReference type="FunFam" id="3.40.50.1980:FF:000001">
    <property type="entry name" value="Histidinol dehydrogenase"/>
    <property type="match status" value="1"/>
</dbReference>
<dbReference type="CDD" id="cd06572">
    <property type="entry name" value="Histidinol_dh"/>
    <property type="match status" value="1"/>
</dbReference>
<evidence type="ECO:0000313" key="11">
    <source>
        <dbReference type="EMBL" id="CBX29083.1"/>
    </source>
</evidence>
<feature type="binding site" evidence="5 9">
    <location>
        <position position="275"/>
    </location>
    <ligand>
        <name>Zn(2+)</name>
        <dbReference type="ChEBI" id="CHEBI:29105"/>
    </ligand>
</feature>
<sequence length="450" mass="48503">MKCGNKNKKGSDIMNILEYPSKQAEARLKAIINRGLAFSRKDYNAVNRILEDVRKSGDSALVTYARRFDSPAINQDSIKVGNKEIDSAFKKTSKAFKASLNRAVSQIEAFHRQQTRLSWINNKRNGAFLGQIINPVDAAGIYVPGGKEGKTPLVSSVLMGAIPAKIAGVRRIVMVTPSTKDGSINPHLLVAAKTVGVDEIYKVGSAWAIAALAYGTETISRVDVIVGPGNMYVTLAKKIVSGTVGIDMTAGPSEILVIADESAIPEYTAADLLSQAEHDALASAMFVTDSMKTAKAVLAALNDQLNKLERRDIAEKSLSKYGAIIVVCDILAAIELSNRIAPEHLELQINNPFEYIGKIKNAGAVFLGNYTPEPVGDYIAGPNHVLPTAGTARFSSALSVDNFIKKTSLISYTKEAFNREAKDIIMLAETEGLGAHANSVRIRLKDTKKV</sequence>
<evidence type="ECO:0000256" key="4">
    <source>
        <dbReference type="ARBA" id="ARBA00023002"/>
    </source>
</evidence>
<evidence type="ECO:0000256" key="1">
    <source>
        <dbReference type="ARBA" id="ARBA00010178"/>
    </source>
</evidence>
<dbReference type="PANTHER" id="PTHR21256:SF2">
    <property type="entry name" value="HISTIDINE BIOSYNTHESIS TRIFUNCTIONAL PROTEIN"/>
    <property type="match status" value="1"/>
</dbReference>
<feature type="active site" description="Proton acceptor" evidence="5 7">
    <location>
        <position position="343"/>
    </location>
</feature>
<evidence type="ECO:0000256" key="9">
    <source>
        <dbReference type="PIRSR" id="PIRSR000099-4"/>
    </source>
</evidence>
<gene>
    <name evidence="5" type="primary">hisD</name>
    <name evidence="11" type="ORF">N47_J00640</name>
</gene>
<keyword evidence="4 5" id="KW-0560">Oxidoreductase</keyword>
<feature type="binding site" evidence="5 8">
    <location>
        <position position="431"/>
    </location>
    <ligand>
        <name>substrate</name>
    </ligand>
</feature>
<dbReference type="InterPro" id="IPR012131">
    <property type="entry name" value="Hstdl_DH"/>
</dbReference>
<comment type="pathway">
    <text evidence="5">Amino-acid biosynthesis; L-histidine biosynthesis; L-histidine from 5-phospho-alpha-D-ribose 1-diphosphate: step 9/9.</text>
</comment>